<gene>
    <name evidence="1" type="ORF">AVEN_56737_1</name>
</gene>
<dbReference type="AlphaFoldDB" id="A0A4Y2Q9W1"/>
<keyword evidence="2" id="KW-1185">Reference proteome</keyword>
<protein>
    <submittedName>
        <fullName evidence="1">Uncharacterized protein</fullName>
    </submittedName>
</protein>
<accession>A0A4Y2Q9W1</accession>
<dbReference type="EMBL" id="BGPR01013208">
    <property type="protein sequence ID" value="GBN59660.1"/>
    <property type="molecule type" value="Genomic_DNA"/>
</dbReference>
<comment type="caution">
    <text evidence="1">The sequence shown here is derived from an EMBL/GenBank/DDBJ whole genome shotgun (WGS) entry which is preliminary data.</text>
</comment>
<organism evidence="1 2">
    <name type="scientific">Araneus ventricosus</name>
    <name type="common">Orbweaver spider</name>
    <name type="synonym">Epeira ventricosa</name>
    <dbReference type="NCBI Taxonomy" id="182803"/>
    <lineage>
        <taxon>Eukaryota</taxon>
        <taxon>Metazoa</taxon>
        <taxon>Ecdysozoa</taxon>
        <taxon>Arthropoda</taxon>
        <taxon>Chelicerata</taxon>
        <taxon>Arachnida</taxon>
        <taxon>Araneae</taxon>
        <taxon>Araneomorphae</taxon>
        <taxon>Entelegynae</taxon>
        <taxon>Araneoidea</taxon>
        <taxon>Araneidae</taxon>
        <taxon>Araneus</taxon>
    </lineage>
</organism>
<reference evidence="1 2" key="1">
    <citation type="journal article" date="2019" name="Sci. Rep.">
        <title>Orb-weaving spider Araneus ventricosus genome elucidates the spidroin gene catalogue.</title>
        <authorList>
            <person name="Kono N."/>
            <person name="Nakamura H."/>
            <person name="Ohtoshi R."/>
            <person name="Moran D.A.P."/>
            <person name="Shinohara A."/>
            <person name="Yoshida Y."/>
            <person name="Fujiwara M."/>
            <person name="Mori M."/>
            <person name="Tomita M."/>
            <person name="Arakawa K."/>
        </authorList>
    </citation>
    <scope>NUCLEOTIDE SEQUENCE [LARGE SCALE GENOMIC DNA]</scope>
</reference>
<sequence length="96" mass="10620">MSAGWLPYNGSSAAAEPDDAAIAGARRKEAGRPGLLNRRPFVFEPVISTYSCQTLIETWQAKDCLQRSLDGSKSGSSCRLRVRWHHTHNSTAYLLK</sequence>
<dbReference type="Proteomes" id="UP000499080">
    <property type="component" value="Unassembled WGS sequence"/>
</dbReference>
<evidence type="ECO:0000313" key="2">
    <source>
        <dbReference type="Proteomes" id="UP000499080"/>
    </source>
</evidence>
<name>A0A4Y2Q9W1_ARAVE</name>
<proteinExistence type="predicted"/>
<evidence type="ECO:0000313" key="1">
    <source>
        <dbReference type="EMBL" id="GBN59660.1"/>
    </source>
</evidence>